<dbReference type="PANTHER" id="PTHR38731">
    <property type="entry name" value="LIPL45-RELATED LIPOPROTEIN-RELATED"/>
    <property type="match status" value="1"/>
</dbReference>
<dbReference type="RefSeq" id="WP_088564744.1">
    <property type="nucleotide sequence ID" value="NZ_CP020946.1"/>
</dbReference>
<sequence length="305" mass="32058">MAKVVGFVCFLLCVQVHAADKMYGVFMVVKGGVQIRTEGKTAPAKVGAKVYEGDKVVTAADSRAKIVMSDRNVLNLSPDTTIEITQYQNDAATGKKNVEIKLSGGKIRSNVEQTYDGEKSKFQIKTPTAVAGVRGTQFQAGFDVKTQMTSIVTFKGAVSLAAVNAQGKMVGNPVMVKKGEMTTAAPNAAPETPKALPKEEIKQIDGDSVASAVTAPVETATVEAGTNTRDVASEAPLAGTDKPAAPTSMIDSQDMDLGMAQEIKPIAAPVLAPPTVVKAPTQDTLKDVTRTLNGKTKVIITPRPR</sequence>
<evidence type="ECO:0000256" key="1">
    <source>
        <dbReference type="SAM" id="MobiDB-lite"/>
    </source>
</evidence>
<evidence type="ECO:0000313" key="5">
    <source>
        <dbReference type="Proteomes" id="UP000197003"/>
    </source>
</evidence>
<keyword evidence="2" id="KW-0732">Signal</keyword>
<feature type="signal peptide" evidence="2">
    <location>
        <begin position="1"/>
        <end position="18"/>
    </location>
</feature>
<organism evidence="4 5">
    <name type="scientific">Bdellovibrio bacteriovorus</name>
    <dbReference type="NCBI Taxonomy" id="959"/>
    <lineage>
        <taxon>Bacteria</taxon>
        <taxon>Pseudomonadati</taxon>
        <taxon>Bdellovibrionota</taxon>
        <taxon>Bdellovibrionia</taxon>
        <taxon>Bdellovibrionales</taxon>
        <taxon>Pseudobdellovibrionaceae</taxon>
        <taxon>Bdellovibrio</taxon>
    </lineage>
</organism>
<dbReference type="PANTHER" id="PTHR38731:SF1">
    <property type="entry name" value="FECR PROTEIN DOMAIN-CONTAINING PROTEIN"/>
    <property type="match status" value="1"/>
</dbReference>
<dbReference type="Gene3D" id="2.60.120.1440">
    <property type="match status" value="1"/>
</dbReference>
<reference evidence="4 5" key="1">
    <citation type="submission" date="2017-04" db="EMBL/GenBank/DDBJ databases">
        <title>Whole genome sequence of Bdellovibrio bacteriovorus strain SSB218315.</title>
        <authorList>
            <person name="Oyedara O."/>
            <person name="Rodriguez-Perez M.A."/>
        </authorList>
    </citation>
    <scope>NUCLEOTIDE SEQUENCE [LARGE SCALE GENOMIC DNA]</scope>
    <source>
        <strain evidence="4 5">SSB218315</strain>
    </source>
</reference>
<feature type="domain" description="FecR protein" evidence="3">
    <location>
        <begin position="54"/>
        <end position="158"/>
    </location>
</feature>
<feature type="chain" id="PRO_5011989289" description="FecR protein domain-containing protein" evidence="2">
    <location>
        <begin position="19"/>
        <end position="305"/>
    </location>
</feature>
<dbReference type="OrthoDB" id="5289235at2"/>
<feature type="region of interest" description="Disordered" evidence="1">
    <location>
        <begin position="223"/>
        <end position="250"/>
    </location>
</feature>
<dbReference type="Proteomes" id="UP000197003">
    <property type="component" value="Chromosome"/>
</dbReference>
<dbReference type="AlphaFoldDB" id="A0A1Z3N6U7"/>
<dbReference type="Pfam" id="PF04773">
    <property type="entry name" value="FecR"/>
    <property type="match status" value="1"/>
</dbReference>
<accession>A0A1Z3N6U7</accession>
<gene>
    <name evidence="4" type="ORF">B9G79_06095</name>
</gene>
<protein>
    <recommendedName>
        <fullName evidence="3">FecR protein domain-containing protein</fullName>
    </recommendedName>
</protein>
<evidence type="ECO:0000256" key="2">
    <source>
        <dbReference type="SAM" id="SignalP"/>
    </source>
</evidence>
<name>A0A1Z3N6U7_BDEBC</name>
<evidence type="ECO:0000313" key="4">
    <source>
        <dbReference type="EMBL" id="ASD63167.1"/>
    </source>
</evidence>
<dbReference type="EMBL" id="CP020946">
    <property type="protein sequence ID" value="ASD63167.1"/>
    <property type="molecule type" value="Genomic_DNA"/>
</dbReference>
<dbReference type="InterPro" id="IPR006860">
    <property type="entry name" value="FecR"/>
</dbReference>
<proteinExistence type="predicted"/>
<evidence type="ECO:0000259" key="3">
    <source>
        <dbReference type="Pfam" id="PF04773"/>
    </source>
</evidence>